<dbReference type="Pfam" id="PF21089">
    <property type="entry name" value="PKS_DH_N"/>
    <property type="match status" value="4"/>
</dbReference>
<evidence type="ECO:0000256" key="10">
    <source>
        <dbReference type="SAM" id="MobiDB-lite"/>
    </source>
</evidence>
<dbReference type="Gene3D" id="3.40.366.10">
    <property type="entry name" value="Malonyl-Coenzyme A Acyl Carrier Protein, domain 2"/>
    <property type="match status" value="4"/>
</dbReference>
<feature type="region of interest" description="N-terminal hotdog fold" evidence="9">
    <location>
        <begin position="3830"/>
        <end position="3954"/>
    </location>
</feature>
<proteinExistence type="predicted"/>
<dbReference type="InterPro" id="IPR013154">
    <property type="entry name" value="ADH-like_N"/>
</dbReference>
<dbReference type="InterPro" id="IPR020841">
    <property type="entry name" value="PKS_Beta-ketoAc_synthase_dom"/>
</dbReference>
<dbReference type="EMBL" id="RFFH01000001">
    <property type="protein sequence ID" value="RMI34813.1"/>
    <property type="molecule type" value="Genomic_DNA"/>
</dbReference>
<evidence type="ECO:0000256" key="5">
    <source>
        <dbReference type="ARBA" id="ARBA00022832"/>
    </source>
</evidence>
<dbReference type="Pfam" id="PF00109">
    <property type="entry name" value="ketoacyl-synt"/>
    <property type="match status" value="3"/>
</dbReference>
<dbReference type="Pfam" id="PF08240">
    <property type="entry name" value="ADH_N"/>
    <property type="match status" value="2"/>
</dbReference>
<dbReference type="Gene3D" id="3.10.129.110">
    <property type="entry name" value="Polyketide synthase dehydratase"/>
    <property type="match status" value="4"/>
</dbReference>
<dbReference type="Gene3D" id="3.30.70.3290">
    <property type="match status" value="2"/>
</dbReference>
<dbReference type="InterPro" id="IPR036291">
    <property type="entry name" value="NAD(P)-bd_dom_sf"/>
</dbReference>
<dbReference type="SUPFAM" id="SSF51735">
    <property type="entry name" value="NAD(P)-binding Rossmann-fold domains"/>
    <property type="match status" value="10"/>
</dbReference>
<feature type="domain" description="Carrier" evidence="11">
    <location>
        <begin position="2924"/>
        <end position="2999"/>
    </location>
</feature>
<feature type="region of interest" description="C-terminal hotdog fold" evidence="9">
    <location>
        <begin position="2010"/>
        <end position="2147"/>
    </location>
</feature>
<dbReference type="FunFam" id="3.40.50.720:FF:000209">
    <property type="entry name" value="Polyketide synthase Pks12"/>
    <property type="match status" value="2"/>
</dbReference>
<dbReference type="InterPro" id="IPR001227">
    <property type="entry name" value="Ac_transferase_dom_sf"/>
</dbReference>
<dbReference type="SUPFAM" id="SSF47336">
    <property type="entry name" value="ACP-like"/>
    <property type="match status" value="4"/>
</dbReference>
<feature type="active site" description="Proton donor; for dehydratase activity" evidence="9">
    <location>
        <position position="333"/>
    </location>
</feature>
<feature type="region of interest" description="C-terminal hotdog fold" evidence="9">
    <location>
        <begin position="6041"/>
        <end position="6180"/>
    </location>
</feature>
<dbReference type="InterPro" id="IPR018201">
    <property type="entry name" value="Ketoacyl_synth_AS"/>
</dbReference>
<dbReference type="InterPro" id="IPR049900">
    <property type="entry name" value="PKS_mFAS_DH"/>
</dbReference>
<reference evidence="14 15" key="1">
    <citation type="submission" date="2018-10" db="EMBL/GenBank/DDBJ databases">
        <title>Isolation from cow dung.</title>
        <authorList>
            <person name="Ling L."/>
        </authorList>
    </citation>
    <scope>NUCLEOTIDE SEQUENCE [LARGE SCALE GENOMIC DNA]</scope>
    <source>
        <strain evidence="14 15">NEAU-LL90</strain>
    </source>
</reference>
<dbReference type="GO" id="GO:0006633">
    <property type="term" value="P:fatty acid biosynthetic process"/>
    <property type="evidence" value="ECO:0007669"/>
    <property type="project" value="InterPro"/>
</dbReference>
<feature type="region of interest" description="N-terminal hotdog fold" evidence="9">
    <location>
        <begin position="1874"/>
        <end position="1998"/>
    </location>
</feature>
<dbReference type="Pfam" id="PF00550">
    <property type="entry name" value="PP-binding"/>
    <property type="match status" value="4"/>
</dbReference>
<evidence type="ECO:0000256" key="9">
    <source>
        <dbReference type="PROSITE-ProRule" id="PRU01363"/>
    </source>
</evidence>
<feature type="active site" description="Proton donor; for dehydratase activity" evidence="9">
    <location>
        <position position="2069"/>
    </location>
</feature>
<dbReference type="InterPro" id="IPR057326">
    <property type="entry name" value="KR_dom"/>
</dbReference>
<dbReference type="InterPro" id="IPR049551">
    <property type="entry name" value="PKS_DH_C"/>
</dbReference>
<dbReference type="Pfam" id="PF08659">
    <property type="entry name" value="KR"/>
    <property type="match status" value="4"/>
</dbReference>
<dbReference type="Gene3D" id="1.10.1200.10">
    <property type="entry name" value="ACP-like"/>
    <property type="match status" value="4"/>
</dbReference>
<dbReference type="SMART" id="SM01294">
    <property type="entry name" value="PKS_PP_betabranch"/>
    <property type="match status" value="4"/>
</dbReference>
<feature type="domain" description="PKS/mFAS DH" evidence="13">
    <location>
        <begin position="5899"/>
        <end position="6180"/>
    </location>
</feature>
<dbReference type="Proteomes" id="UP000279275">
    <property type="component" value="Unassembled WGS sequence"/>
</dbReference>
<dbReference type="InterPro" id="IPR020806">
    <property type="entry name" value="PKS_PP-bd"/>
</dbReference>
<evidence type="ECO:0000259" key="13">
    <source>
        <dbReference type="PROSITE" id="PS52019"/>
    </source>
</evidence>
<dbReference type="PROSITE" id="PS50075">
    <property type="entry name" value="CARRIER"/>
    <property type="match status" value="4"/>
</dbReference>
<dbReference type="SMART" id="SM00827">
    <property type="entry name" value="PKS_AT"/>
    <property type="match status" value="3"/>
</dbReference>
<feature type="domain" description="Ketosynthase family 3 (KS3)" evidence="12">
    <location>
        <begin position="982"/>
        <end position="1393"/>
    </location>
</feature>
<feature type="domain" description="Carrier" evidence="11">
    <location>
        <begin position="4887"/>
        <end position="4962"/>
    </location>
</feature>
<feature type="active site" description="Proton donor; for dehydratase activity" evidence="9">
    <location>
        <position position="6104"/>
    </location>
</feature>
<dbReference type="CDD" id="cd00833">
    <property type="entry name" value="PKS"/>
    <property type="match status" value="3"/>
</dbReference>
<dbReference type="SMART" id="SM00822">
    <property type="entry name" value="PKS_KR"/>
    <property type="match status" value="4"/>
</dbReference>
<feature type="non-terminal residue" evidence="14">
    <location>
        <position position="1"/>
    </location>
</feature>
<evidence type="ECO:0000256" key="8">
    <source>
        <dbReference type="ARBA" id="ARBA00023315"/>
    </source>
</evidence>
<dbReference type="PROSITE" id="PS00606">
    <property type="entry name" value="KS3_1"/>
    <property type="match status" value="3"/>
</dbReference>
<evidence type="ECO:0000256" key="4">
    <source>
        <dbReference type="ARBA" id="ARBA00022679"/>
    </source>
</evidence>
<feature type="region of interest" description="C-terminal hotdog fold" evidence="9">
    <location>
        <begin position="3966"/>
        <end position="4106"/>
    </location>
</feature>
<evidence type="ECO:0000256" key="6">
    <source>
        <dbReference type="ARBA" id="ARBA00023098"/>
    </source>
</evidence>
<evidence type="ECO:0000256" key="1">
    <source>
        <dbReference type="ARBA" id="ARBA00005189"/>
    </source>
</evidence>
<dbReference type="FunFam" id="1.10.1200.10:FF:000007">
    <property type="entry name" value="Probable polyketide synthase pks17"/>
    <property type="match status" value="4"/>
</dbReference>
<dbReference type="InterPro" id="IPR016036">
    <property type="entry name" value="Malonyl_transacylase_ACP-bd"/>
</dbReference>
<dbReference type="SMART" id="SM00825">
    <property type="entry name" value="PKS_KS"/>
    <property type="match status" value="3"/>
</dbReference>
<dbReference type="SUPFAM" id="SSF53901">
    <property type="entry name" value="Thiolase-like"/>
    <property type="match status" value="3"/>
</dbReference>
<evidence type="ECO:0000259" key="11">
    <source>
        <dbReference type="PROSITE" id="PS50075"/>
    </source>
</evidence>
<feature type="active site" description="Proton acceptor; for dehydratase activity" evidence="9">
    <location>
        <position position="168"/>
    </location>
</feature>
<dbReference type="InterPro" id="IPR014030">
    <property type="entry name" value="Ketoacyl_synth_N"/>
</dbReference>
<dbReference type="Pfam" id="PF02801">
    <property type="entry name" value="Ketoacyl-synt_C"/>
    <property type="match status" value="3"/>
</dbReference>
<dbReference type="SUPFAM" id="SSF50129">
    <property type="entry name" value="GroES-like"/>
    <property type="match status" value="2"/>
</dbReference>
<dbReference type="InterPro" id="IPR016039">
    <property type="entry name" value="Thiolase-like"/>
</dbReference>
<feature type="active site" description="Proton acceptor; for dehydratase activity" evidence="9">
    <location>
        <position position="1906"/>
    </location>
</feature>
<keyword evidence="3" id="KW-0597">Phosphoprotein</keyword>
<keyword evidence="8" id="KW-0012">Acyltransferase</keyword>
<dbReference type="InterPro" id="IPR050091">
    <property type="entry name" value="PKS_NRPS_Biosynth_Enz"/>
</dbReference>
<dbReference type="CDD" id="cd05195">
    <property type="entry name" value="enoyl_red"/>
    <property type="match status" value="2"/>
</dbReference>
<evidence type="ECO:0000256" key="3">
    <source>
        <dbReference type="ARBA" id="ARBA00022553"/>
    </source>
</evidence>
<dbReference type="InterPro" id="IPR009081">
    <property type="entry name" value="PP-bd_ACP"/>
</dbReference>
<dbReference type="SMART" id="SM00826">
    <property type="entry name" value="PKS_DH"/>
    <property type="match status" value="4"/>
</dbReference>
<keyword evidence="7" id="KW-0511">Multifunctional enzyme</keyword>
<feature type="domain" description="Carrier" evidence="11">
    <location>
        <begin position="6645"/>
        <end position="6720"/>
    </location>
</feature>
<dbReference type="InterPro" id="IPR011032">
    <property type="entry name" value="GroES-like_sf"/>
</dbReference>
<feature type="domain" description="PKS/mFAS DH" evidence="13">
    <location>
        <begin position="1874"/>
        <end position="2147"/>
    </location>
</feature>
<dbReference type="InterPro" id="IPR014043">
    <property type="entry name" value="Acyl_transferase_dom"/>
</dbReference>
<gene>
    <name evidence="14" type="ORF">EBN03_00005</name>
</gene>
<dbReference type="FunFam" id="3.90.180.10:FF:000032">
    <property type="entry name" value="Probable polyketide synthase pks1"/>
    <property type="match status" value="2"/>
</dbReference>
<dbReference type="InterPro" id="IPR042104">
    <property type="entry name" value="PKS_dehydratase_sf"/>
</dbReference>
<dbReference type="PANTHER" id="PTHR43775">
    <property type="entry name" value="FATTY ACID SYNTHASE"/>
    <property type="match status" value="1"/>
</dbReference>
<keyword evidence="15" id="KW-1185">Reference proteome</keyword>
<dbReference type="Gene3D" id="3.40.50.720">
    <property type="entry name" value="NAD(P)-binding Rossmann-like Domain"/>
    <property type="match status" value="6"/>
</dbReference>
<dbReference type="InterPro" id="IPR014031">
    <property type="entry name" value="Ketoacyl_synth_C"/>
</dbReference>
<keyword evidence="6" id="KW-0443">Lipid metabolism</keyword>
<feature type="domain" description="Carrier" evidence="11">
    <location>
        <begin position="889"/>
        <end position="964"/>
    </location>
</feature>
<dbReference type="FunFam" id="3.40.366.10:FF:000002">
    <property type="entry name" value="Probable polyketide synthase 2"/>
    <property type="match status" value="1"/>
</dbReference>
<feature type="domain" description="PKS/mFAS DH" evidence="13">
    <location>
        <begin position="136"/>
        <end position="410"/>
    </location>
</feature>
<dbReference type="OrthoDB" id="4516163at2"/>
<keyword evidence="5" id="KW-0276">Fatty acid metabolism</keyword>
<dbReference type="Gene3D" id="3.90.180.10">
    <property type="entry name" value="Medium-chain alcohol dehydrogenases, catalytic domain"/>
    <property type="match status" value="2"/>
</dbReference>
<dbReference type="PROSITE" id="PS00012">
    <property type="entry name" value="PHOSPHOPANTETHEINE"/>
    <property type="match status" value="4"/>
</dbReference>
<dbReference type="InterPro" id="IPR013968">
    <property type="entry name" value="PKS_KR"/>
</dbReference>
<feature type="active site" description="Proton donor; for dehydratase activity" evidence="9">
    <location>
        <position position="4028"/>
    </location>
</feature>
<sequence length="6798" mass="699066">GLDAGYWFRNLRETVQFEPVVRALVADGYSVFVEASPHPLLTAGIEEIGENGTGDRPAPTVVGTLRRDESAVARFLLSVADVDVTGAAAVAWSALWSGRPAQRVDLPTYAFQHRRYWLEASAAADPASLGVDGIEHPLLGAVVAAPDSGGVVVSGRLSLQTQPWLADHAVGGVVLFPGTGFVELAVAAGDQVGCGVLQELTILAPLILSAAGAVRIRIVVDGAEAAGVEQRPVAVYSRAEDETGADWVLHAQGVLSGRVPAPGADLTQWPPADSVVVPVDGLYDRLAESGYGYGPAFRSLRAVWRRGAELFAEVELPQEAGTQRFGLHPAVFDGVLHSLLAGAGETGETPALPFAWENVVLHATGATTVRARVAPVGADAFTVEVADSAGRPVLSVGSLSSRPVRLDRSAGAAGARSLAVLDWPVLPRPETAAVDYVEWERVPESGPVPPLVVLDCRPRVTDDGEPEVPAAVRAMTHRVLTVLQEFSASERFGSSTLVVVTGGAVAVAGESVPDLAGAAVWGLVRSAQSEDPGRIVLADIDIEADTAVPARVVAVAHAAGEPQVALRGSVVHAARLIRLPAPGDDDAVWSRIAAGTVVITGGTGGLGALLARHLVTARGVSSLVLASRRGLAAPGAQLLVDELTAAGAQVRVLAADVSTRTGVAELLDAASAPARRKLFRRKGSDLPLTGVVHAAGALDDGVIASLTPDRLDAVLAAKADAAWFLHEATRDLDLALFALYSSAAGTFGAAGQGNYAAANVFLDALAVQRRAAGLAATSVAWGVWASSTGLTDHLAGDDLARLGRGGVLGLSDEQGLAMFDAAVVADQAAVTAVRFDTAALAAAARDGVLLPLLRELAPGSVRASAATGTAAVTGLRAQLAGRAAAERLRMLSDVVRTQVAAVLGHDGPDAVPADRKFQDLGFDSLTAVEARNRLKAATELTLPATLVFDYPTPLAVAQFLLDQLDGSAGQPAVVAAARPGADEPVVIVGMGCRFPGGVASPQDLWDLVVAGRDTVTEFPADRGWDVDALFDPDPDAAGKTYVREGGFLHDAGLFDAGFFGISPREAIVMDPQQRLLLETVWEALEDSGIDPHTLEGGDTGVFVGAMHHDYPGSASAGSILSGRVSYALGLEGPSVSVDTACSSSLVALHQAAAAVRSGECGLALVGGVTVMSTPGVFVEFSRQRGLSRDARCKSFAEAADGTGWSEGVGVLVVERLSDALRLGHRVLAVVRGTAVNSDGASNGLTAPNGPAQQRVIRQALANAGLSATDVDVVEAHGTGTTLGDPIEAQALLATYGQDRPEGRPLWLGSLKSNIGHAQAAAGVGGVIKMVQAMRHGVLPKTLHVDRPSTHVDWSAGSVELLTEQRPWESEGPRRAGVSSFGISGTNAHVILEEGPAVAEPDTGNAGIRGAMVPWLVSARTPEALAGQASRLSAFVSARPELDPAAVAWSLLSSRARFEHRAIIVGGDRAELLSGLAALAAGRDDAAVVQGVVRPAGKLALVFPGQGTQWAGMGRELCAAFPVFLTAFDEIVALLEQALDRPVRDVLWGSDEVLMADTMFAQAGLFAVGVSVSRLLESWGVTPDVVAGHSIGEIVAAHVAGVLSLADAVALVAARGRLMSALPAGGAMVAVAAAEDVVRDVLRDLGGVADAAGSTAGVAIAAVNGPAAVVIAGESGPVDAAVAALEAAGHRVVALRVSHAFHSPSMDPMLAEFGAVLAGLSFAEPRIPLVSNVTGELAGAEVATPEYWVRHVRETVRFSDGMRTLAAAGATTFVVAGPDGGLSALIAQSLEAAAESTAAHIVPMLRRNRPEVRTLLLAGGELSAAGMELDWAQLWGGRTPRRIDLPAYAFQRRRYWQDTTAATDPAALGQSAIEHPLVGAVVSAAESGGVVVTGRLSLRSQPWLADHVIGGTPLFPGTGFVELAIRAGDEVGCGVLQDLTLVAPLALPSSGGVRIQVVVGAADERGGRGVSVYAHSGADSDTPWVLHAQGQLSAGTGGPGVDLTQWPPVGAAAIPVDGLYERLAEAGYRYGPMFQGLRAVWRRGDELFAEAALPRISGADRFGLHPALLDAVLHASMAAGAAGADDVPVLPFAWEGVRLHASGASSVRARITLGAPGVLAIEVADPAGRPVLSVESLTARAVGSDATTAGPTDRLHAVRWSPLPSVVAGDPIEYVDWAGVSESVPPLVVLDCRDHEGGSDLPAAVRMLTHRVLGVLQEFSAQQRYASSRLLVVTRGAVAPAGESADDLAAAAVWGLVRSAQAEEPGRILLLDTDGELDAAVAAVVSSGEPQLLSRAGVVHAARLARLPEPDALIAPPGSWRLEAVRAGTFDGLALAEYPGADDPLAPGAVRISVRAAGLNFRDVLISLGMYPGANPAIGGEAAGVVLEVGAEVDDIVPGDRVMGLVNGAIGPVAVADRRVLTRIPAGLTFTRAAAIPVAFLTAYYALRDLAAAQPGEKLLIHAATGGVGQAAVQLARHWGLEVFGTASRPKWDTLRDLGFDAAHRADSRTLDFETEFSATTAGAGVDIVLDSLTAEFVDASLRLLPRGGRFLEMGKTDIRDADEVAARHPGVDYRAFDMVDAGPDRIGEMLAEIGALFDQGHLTCPPLHIWPVDQARAAFRFFSQARQIGKIVLTVPVPPVAAGTVVITGGTSGLGALTARHLVVAEGVPSLVLAGRRGLAAPGAPELVAELAAYGAQVRVVACDVSTRAGVDALLAEVPDQFPLTGVVHCAGVLDDSVLTALTPDRLDPVLAAKADAAWHLHEATRDVDLALFVVFSSLAGTMGAPGQANYAAANTFLDALAAHRRATGLAATAVAWGLWASSTGMTGALAAGDTARIGRGGLVGLSDEQGLALFDAAVSAGRAAVVGTRFDPAALAAQARAGTVSPLLRDLVPGSARTTAAPAVAASGTRHRLARLDRAERLRSLLEVVRTQVAAVLGHDGMESVPADRNFADLGFDSLTAVEARNRVKAATELPVPATLIFDYPTPQAVAEYLLEQLDGTVAAAVTAAPVRAAVDEPVAIVGMGCRFPGDVASPQDLWDLVTEGRSGITEFPDDRGWDLAGLFDPDPEAVGKSYVRVGGFLPGAGLFDAGFFGISPREATTMDPQQRVLLETVWEALEDTGIDPKSLRGTDTGVFVGVVDQHYRAAGSTRAGADGFEVTGSTTSVVSGRVSYALGLEGPAVSVDTACSSSLVALHQAVAAVRAGECGLALVGGVTVMASPGLFVGFSRQRGLAPDGLCKPFAAAADGTAWSEGVGVLVVERLSEAQRRGHRVLAIVRGSAVNQDGASNGLTAPNGPSQQRVIRQALANAGLTAGDVDVVEAHGTGTRLGDPIEAQALLATYGRDRPADRPLWLGSVKSNIGHTQAAAGMAGVIKMVQAMRYGVLPRSLHVDRPSGHVEWDGSVELLTEQRDWDSTGPRRAGVSAFGISGTNAHVILEGAPRPVPSDPRSGGDLTGADAVTPWVLSARTPEALAEQASRLAAFVVDRPELHPADVASALVSTRARFDHRAVVVGSDRAELLSGLTAVAEGRDDAAVVTGVARERGRTVLVFPGEGAQWAGIGVELFDTAPVFAAKIAECDAVFAELVDWSLLDVLRGAEGAPSPARDDVAQPVLFAVTVGLAELWRSVGVKPDAVVGHSQGEIAAAYVAGALTLEDAARVVILRSKALDGLAGVAPRSSEVAFYSTVTGAALDTAALDAGYWFRNLRGTERFEDAVRALVADGCSVFVVAGPEPLLTEEIGASSGAPRAELVISGTLRRDERAAVGRFLSSVAALEVAGVAGVDWSALWSGRTAQRVDLPTYAFQRRRYWLDAVTAADPVSLGVGGIDHPLLGAVVAAADSGGVVVSGRLSLQSQPWLADHAVGGVVLFPGTGFVELAVAAGDQVGCGVLQELTLVAPLAVPVTGAVQLQVVVGAVDEYRTCAVSVYSRAEAESDQPWVLHARGQLSGTADLPGVELTEWPPVGAVAVPVDGLYERLAESGYGYGPVFRGLRAVWRRGDELFAEAALPAAAEDTDADRFGLHPALLDAVLHASMADGKAGAGAVPMLPFAWEGVRLHASGASSVRARLTVGASGVLAIEVADPAGAPVLSVRSLTSRALAAADVTAASGGTDRVHTVRWSPLPSVVAGDPIEYVDWAAVSESVPPLVVLDCRAHDSGPEGPAALHALTHRVLGVLQEFSTQERFVSSRLLVVTRGAVAAAGEQIGDLAAAAVWGLVRSAQSEEPGRILLLDTDGEFDEVVAAVVASEEPQLLSRAGTLFAARLTRLPEPGGLVVPRHGAWRLEAVRTGTFDGLALVEYPRAEDPLAPGEVRISVRAAGLNFRDVVIALGMFPGANPAVGGEAAGVVLEVGAEVDGLVPGDRVMGLVNGAIGPVVVADHRMVIRIPAGLSFSRAAGIPVGFLTAFYGLLDLAGAQPGERVLIHAATGGVGQAAVQVARHRGLEVFATASRGKWGTLRGMGFDEAHIADSRTLAFEAEILAATGGAGVDIVLDSLKDEFVDASLRLLPRGGRFLEMGKTDIRDSAEVAARYPGVAYQAFDLVDVGPDRVQQMLAEIVALIEAGRFTCPPVHTWPVDQARAAFRFFSQARQIGKIVLTVPVPPVAAGTVVITGGTGGLGALTARHLIARQQVSSLVLASRRGPAAPGAPELVEELTALGARVRVVACDVSTRAGVDTLLAAVPDGFPLTGVVHAAGVLDDGVISSLTPDRLDAVLAAKADAAWHLHEATRDLDLALFVAFSSLAGTIGGPGQGNYAAANAFLDAIAVRRRAGGLAATSIAWALWASSTGMAGQLGAGDTARLGRGGLLPLSDEQGLALFDAAVSTGHATVVAATFDTAALAAQARAGRVSSLLRDLVPGSARAVAAAGAVPVSGLRQRLAGLGPDERLRVLLELVCAQVAAVLGHDDVESVPAERNFSDLGFDSLTAVEARTRLKAATELALPATLIFDYPTPRAVAEFLLEQLDGVVPAAVAVAPVRAVVDEPVAIVGMGCRFPGDVASPQDLWEMVTEGRSGITEFPVDRGWDLADLFDPDPDAVGKSYVREGGFLHDAGWFDAGFFGISPREATAMDPQQRVLLETVWEALEDAGVDPKSLRGSDTGVFLGVVDQRYGSIGDAPQGADGFEVTGTANSVASGRVSYLLGLEGPAMSVDTACSSSLVALHQAVAAVRAGECGLALVGGVNVMATPGLFIGFSRQRGLAPDGVCKPFAAAADGTVWSEGSGVLVLERLSDAQRHGHRVLALVRGSAVNQDGASNGLTAPNGPSQQRVIRQALANAGVSAAEVDVVEAHGTGTRLGDPIEAQALMAAYGPDRAPDRPLWLGSLKSNIGHTQAASGVAGIIKMVQAMRHGVLPRSLHVDRPSTDVEWDGSVELLTEQRAWESPGRPRRVGVSSFGISGTNAHVILEEAPQPAPAAPRSADSGPGVVPWVLSARTPEALSAQAARLSAFVTARPELAVADVASALVSSRARFDHRAVVLGGDRAELLRGLDALAADVDDPALIRGAGRTAGPVALVFPGQGAQWAGMGRELSQAFPVFGAAFDEAVTLLEKHLGVAVRDVLWGDDEARVDNTMFAQAGLFAVGVAVFRLLSAWGVEPAVVAGHSIGEIVAAHAAGVFSLEDAAILVAARGRLMAALPAGGAMVAVAASEDAVLAVLRDLGPDVAIAAVNGPLAVVISGAGEPVAAAADRLRTAGHRVTPLRVSHAFHSPSMEPMLAEFGAVAAGLTYLAPRIPVISNVTGAAVGVELATPEYWVRHVRETVRFADGVRAMHAAGAATFVVAGPDGGLSALISQTLEDSGTARVVPVLRKPRTQSAAAAVDELPAGRESDSAPTAPAGSEIRGLLAAVSELVTAGVDPDLTPWWAGARPRVDLPTYAFQRRRYWLDTTAVSGDAVALGVDGVDHPLLGAVVAAPESGGVVVTGRLSVPAQPWLADHAIGGVILFPGTGFVELAIRAGDEVGCGVLRDFTLAAPLVLPPTGGAHIQVVVGAAEYATGIAGPQTRTVAVYSRSEADTGQAWALHAQGVLGTGSDTAGTELVVWPPAGAVAVPIDGHYEQLHESGYGYGPVFRGLRAVWRRGDELFAEVVLPAGSATDPGAERFGLHPAVLDAVLHAASAGGAAGSSPVLPFAWTDVTLHAAGADAVRARIAPAAPGSVAVAVADRTGRPVLSVGSLTFRPVPADRLVSPGAGGLLHAIRWTPVPIASSGAVEYLDWTQVSESGTAPAVVVLDCRRTGDDRATPAAVRALTHRVLAVLQTFTASERFASSRLLVVTAGAAAAAGEPVTDLAGAAAWGLVRSAQAENPGRIMLADTDIDAGVTATVAAVLGAAEPQLVVRGDIGYAARLARMPAESDRAGTAWSRAAAGTVVITGGTGGLGTLVARHLVSEHGVRSLVLAGRRGPDAPGAAELTAELTGLGAQVRIVACDVSVPSGVAQLLDEVPERLPLTGIVHAAGVLDDGVLGSLTPDRLDVVLAAKADGAWYLHEATRDLDLALFVLFSSIAGTIGTAGQGNYAAANTFLDALADQRRSHDRAATAVAWGLWASSTGMSGQLSSADHARVGRGGVLALTDEQGLALLDAAVAADRATVVAARFDPATLAAYARAGQLPPVLRELAPGSARVAAAGADSAAVPVAGVRERLAGRSADEQRQLLVDVVRAQVAVVLGHPGPDAVPADANFQELGFDSLTAVEARNRLRAATELTLPATLMFDYPTPRAVAGYLAAELVTGDEPDSAAAGSDEQEVRRLLTVLPMERFREAGILDILLRLASPGAAPQDMPDPGDEDAVDFMDAESLVQQVLGNLD</sequence>
<feature type="domain" description="Ketosynthase family 3 (KS3)" evidence="12">
    <location>
        <begin position="3017"/>
        <end position="3440"/>
    </location>
</feature>
<dbReference type="Gene3D" id="3.40.50.11460">
    <property type="match status" value="1"/>
</dbReference>
<dbReference type="PROSITE" id="PS52004">
    <property type="entry name" value="KS3_2"/>
    <property type="match status" value="3"/>
</dbReference>
<dbReference type="CDD" id="cd08956">
    <property type="entry name" value="KR_3_FAS_SDR_x"/>
    <property type="match status" value="4"/>
</dbReference>
<dbReference type="Pfam" id="PF16197">
    <property type="entry name" value="KAsynt_C_assoc"/>
    <property type="match status" value="3"/>
</dbReference>
<name>A0A3M2LDX8_9NOCA</name>
<dbReference type="GO" id="GO:0004315">
    <property type="term" value="F:3-oxoacyl-[acyl-carrier-protein] synthase activity"/>
    <property type="evidence" value="ECO:0007669"/>
    <property type="project" value="InterPro"/>
</dbReference>
<evidence type="ECO:0000313" key="14">
    <source>
        <dbReference type="EMBL" id="RMI34813.1"/>
    </source>
</evidence>
<feature type="active site" description="Proton acceptor; for dehydratase activity" evidence="9">
    <location>
        <position position="5931"/>
    </location>
</feature>
<dbReference type="PROSITE" id="PS52019">
    <property type="entry name" value="PKS_MFAS_DH"/>
    <property type="match status" value="4"/>
</dbReference>
<dbReference type="Gene3D" id="3.40.47.10">
    <property type="match status" value="3"/>
</dbReference>
<feature type="region of interest" description="Disordered" evidence="10">
    <location>
        <begin position="5811"/>
        <end position="5831"/>
    </location>
</feature>
<dbReference type="SMART" id="SM00829">
    <property type="entry name" value="PKS_ER"/>
    <property type="match status" value="2"/>
</dbReference>
<keyword evidence="4" id="KW-0808">Transferase</keyword>
<dbReference type="GO" id="GO:0031177">
    <property type="term" value="F:phosphopantetheine binding"/>
    <property type="evidence" value="ECO:0007669"/>
    <property type="project" value="InterPro"/>
</dbReference>
<keyword evidence="2" id="KW-0596">Phosphopantetheine</keyword>
<dbReference type="GO" id="GO:0016491">
    <property type="term" value="F:oxidoreductase activity"/>
    <property type="evidence" value="ECO:0007669"/>
    <property type="project" value="InterPro"/>
</dbReference>
<dbReference type="InterPro" id="IPR032821">
    <property type="entry name" value="PKS_assoc"/>
</dbReference>
<organism evidence="14 15">
    <name type="scientific">Nocardia stercoris</name>
    <dbReference type="NCBI Taxonomy" id="2483361"/>
    <lineage>
        <taxon>Bacteria</taxon>
        <taxon>Bacillati</taxon>
        <taxon>Actinomycetota</taxon>
        <taxon>Actinomycetes</taxon>
        <taxon>Mycobacteriales</taxon>
        <taxon>Nocardiaceae</taxon>
        <taxon>Nocardia</taxon>
    </lineage>
</organism>
<evidence type="ECO:0000256" key="7">
    <source>
        <dbReference type="ARBA" id="ARBA00023268"/>
    </source>
</evidence>
<comment type="caution">
    <text evidence="14">The sequence shown here is derived from an EMBL/GenBank/DDBJ whole genome shotgun (WGS) entry which is preliminary data.</text>
</comment>
<feature type="region of interest" description="N-terminal hotdog fold" evidence="9">
    <location>
        <begin position="136"/>
        <end position="262"/>
    </location>
</feature>
<dbReference type="SUPFAM" id="SSF52151">
    <property type="entry name" value="FabD/lysophospholipase-like"/>
    <property type="match status" value="4"/>
</dbReference>
<dbReference type="GO" id="GO:0004312">
    <property type="term" value="F:fatty acid synthase activity"/>
    <property type="evidence" value="ECO:0007669"/>
    <property type="project" value="TreeGrafter"/>
</dbReference>
<protein>
    <submittedName>
        <fullName evidence="14">SDR family NAD(P)-dependent oxidoreductase</fullName>
    </submittedName>
</protein>
<feature type="active site" description="Proton acceptor; for dehydratase activity" evidence="9">
    <location>
        <position position="3862"/>
    </location>
</feature>
<feature type="domain" description="PKS/mFAS DH" evidence="13">
    <location>
        <begin position="3830"/>
        <end position="4106"/>
    </location>
</feature>
<comment type="pathway">
    <text evidence="1">Lipid metabolism.</text>
</comment>
<feature type="region of interest" description="C-terminal hotdog fold" evidence="9">
    <location>
        <begin position="274"/>
        <end position="410"/>
    </location>
</feature>
<dbReference type="Pfam" id="PF00698">
    <property type="entry name" value="Acyl_transf_1"/>
    <property type="match status" value="5"/>
</dbReference>
<dbReference type="Pfam" id="PF22953">
    <property type="entry name" value="SpnB_Rossmann"/>
    <property type="match status" value="4"/>
</dbReference>
<evidence type="ECO:0000313" key="15">
    <source>
        <dbReference type="Proteomes" id="UP000279275"/>
    </source>
</evidence>
<evidence type="ECO:0000259" key="12">
    <source>
        <dbReference type="PROSITE" id="PS52004"/>
    </source>
</evidence>
<dbReference type="InterPro" id="IPR055123">
    <property type="entry name" value="SpnB-like_Rossmann"/>
</dbReference>
<accession>A0A3M2LDX8</accession>
<feature type="region of interest" description="N-terminal hotdog fold" evidence="9">
    <location>
        <begin position="5899"/>
        <end position="6029"/>
    </location>
</feature>
<dbReference type="FunFam" id="3.40.47.10:FF:000019">
    <property type="entry name" value="Polyketide synthase type I"/>
    <property type="match status" value="3"/>
</dbReference>
<dbReference type="Pfam" id="PF13602">
    <property type="entry name" value="ADH_zinc_N_2"/>
    <property type="match status" value="2"/>
</dbReference>
<dbReference type="InterPro" id="IPR020807">
    <property type="entry name" value="PKS_DH"/>
</dbReference>
<dbReference type="Pfam" id="PF14765">
    <property type="entry name" value="PS-DH"/>
    <property type="match status" value="4"/>
</dbReference>
<dbReference type="SUPFAM" id="SSF55048">
    <property type="entry name" value="Probable ACP-binding domain of malonyl-CoA ACP transacylase"/>
    <property type="match status" value="2"/>
</dbReference>
<dbReference type="InterPro" id="IPR049552">
    <property type="entry name" value="PKS_DH_N"/>
</dbReference>
<dbReference type="InterPro" id="IPR016035">
    <property type="entry name" value="Acyl_Trfase/lysoPLipase"/>
</dbReference>
<dbReference type="SMART" id="SM00823">
    <property type="entry name" value="PKS_PP"/>
    <property type="match status" value="4"/>
</dbReference>
<dbReference type="InterPro" id="IPR020843">
    <property type="entry name" value="ER"/>
</dbReference>
<feature type="domain" description="Ketosynthase family 3 (KS3)" evidence="12">
    <location>
        <begin position="4980"/>
        <end position="5404"/>
    </location>
</feature>
<dbReference type="InterPro" id="IPR036736">
    <property type="entry name" value="ACP-like_sf"/>
</dbReference>
<dbReference type="InterPro" id="IPR006162">
    <property type="entry name" value="Ppantetheine_attach_site"/>
</dbReference>
<evidence type="ECO:0000256" key="2">
    <source>
        <dbReference type="ARBA" id="ARBA00022450"/>
    </source>
</evidence>
<dbReference type="PANTHER" id="PTHR43775:SF51">
    <property type="entry name" value="INACTIVE PHENOLPHTHIOCEROL SYNTHESIS POLYKETIDE SYNTHASE TYPE I PKS1-RELATED"/>
    <property type="match status" value="1"/>
</dbReference>